<evidence type="ECO:0000259" key="8">
    <source>
        <dbReference type="PROSITE" id="PS50855"/>
    </source>
</evidence>
<dbReference type="GO" id="GO:0015990">
    <property type="term" value="P:electron transport coupled proton transport"/>
    <property type="evidence" value="ECO:0007669"/>
    <property type="project" value="TreeGrafter"/>
</dbReference>
<keyword evidence="4 7" id="KW-1133">Transmembrane helix</keyword>
<feature type="transmembrane region" description="Helical" evidence="7">
    <location>
        <begin position="91"/>
        <end position="121"/>
    </location>
</feature>
<feature type="transmembrane region" description="Helical" evidence="7">
    <location>
        <begin position="188"/>
        <end position="213"/>
    </location>
</feature>
<feature type="transmembrane region" description="Helical" evidence="7">
    <location>
        <begin position="460"/>
        <end position="488"/>
    </location>
</feature>
<keyword evidence="6" id="KW-0813">Transport</keyword>
<comment type="caution">
    <text evidence="9">The sequence shown here is derived from an EMBL/GenBank/DDBJ whole genome shotgun (WGS) entry which is preliminary data.</text>
</comment>
<dbReference type="Gene3D" id="1.20.210.10">
    <property type="entry name" value="Cytochrome c oxidase-like, subunit I domain"/>
    <property type="match status" value="1"/>
</dbReference>
<feature type="transmembrane region" description="Helical" evidence="7">
    <location>
        <begin position="142"/>
        <end position="168"/>
    </location>
</feature>
<accession>A0A074L4X2</accession>
<dbReference type="Proteomes" id="UP000027821">
    <property type="component" value="Unassembled WGS sequence"/>
</dbReference>
<proteinExistence type="inferred from homology"/>
<dbReference type="InterPro" id="IPR000883">
    <property type="entry name" value="Cyt_C_Oxase_1"/>
</dbReference>
<dbReference type="EMBL" id="JMIH01000014">
    <property type="protein sequence ID" value="KEO74898.1"/>
    <property type="molecule type" value="Genomic_DNA"/>
</dbReference>
<feature type="transmembrane region" description="Helical" evidence="7">
    <location>
        <begin position="351"/>
        <end position="372"/>
    </location>
</feature>
<comment type="similarity">
    <text evidence="6">Belongs to the heme-copper respiratory oxidase family.</text>
</comment>
<keyword evidence="6" id="KW-0349">Heme</keyword>
<dbReference type="PANTHER" id="PTHR10422">
    <property type="entry name" value="CYTOCHROME C OXIDASE SUBUNIT 1"/>
    <property type="match status" value="1"/>
</dbReference>
<evidence type="ECO:0000256" key="3">
    <source>
        <dbReference type="ARBA" id="ARBA00022692"/>
    </source>
</evidence>
<name>A0A074L4X2_9BACT</name>
<gene>
    <name evidence="9" type="ORF">EL17_04255</name>
</gene>
<sequence length="626" mass="70000">MAVVNTSTQGAHAHEVHDEHHDNFITKYIFTTDHKMIGKQFLVTGIFWALIGGFLSILFRLQLGFPEMDMSFLRPLLGGWIDETGSLDQNFYLALVTMHGTIMVFFVLTAGLSGTFSNYLIPLQIGARDMASGFMNMLSYWFFFLSGVIMFSSLFLATGPAGGGWVIYPPLSALEQAIPGSGMGMTLWLIAMVFFIASTLMGGINYITTVINLRTKGMTFARLPLTIWSFFLTAVIGLLSFPVLFAAALLLVFDRSFGTSFYLADIYIGGEALPHTGGSPVLFQHLFWFLGHPEVYIVLLPALGITSEVIATNSRKPIFGYKAMIISMLGITILSFVVWAHHMFVSGMNPFLGSIFMFLTLIIAVPSAVKVFNYLTTLWRGNLIFTPAMLFAIGLVSFFISGGLTGIFLGNSAIDIQLHDTYFVVAHFHLVMGSASFFGLMCGVYHWFPKMFGRMMDNKLGYVHFWLTFVGVYLVFFPMHYIGIAGFPRRYYSWTNFDFASGYADLNMFVSVAAIITFTGQFIFLFNFFYSMYKGRVAPLNPWRSNTLEWTTPLHPGHGNWPGEIPAVYRWPYDYSKPGSKEDFIPQTVPLSSTPESNLPHEEEMVSLEKAIMAEEGQVLVANEAK</sequence>
<evidence type="ECO:0000256" key="1">
    <source>
        <dbReference type="ARBA" id="ARBA00004141"/>
    </source>
</evidence>
<dbReference type="GO" id="GO:0009060">
    <property type="term" value="P:aerobic respiration"/>
    <property type="evidence" value="ECO:0007669"/>
    <property type="project" value="InterPro"/>
</dbReference>
<evidence type="ECO:0000313" key="9">
    <source>
        <dbReference type="EMBL" id="KEO74898.1"/>
    </source>
</evidence>
<feature type="transmembrane region" description="Helical" evidence="7">
    <location>
        <begin position="421"/>
        <end position="448"/>
    </location>
</feature>
<organism evidence="9 10">
    <name type="scientific">Anditalea andensis</name>
    <dbReference type="NCBI Taxonomy" id="1048983"/>
    <lineage>
        <taxon>Bacteria</taxon>
        <taxon>Pseudomonadati</taxon>
        <taxon>Bacteroidota</taxon>
        <taxon>Cytophagia</taxon>
        <taxon>Cytophagales</taxon>
        <taxon>Cytophagaceae</taxon>
        <taxon>Anditalea</taxon>
    </lineage>
</organism>
<feature type="transmembrane region" description="Helical" evidence="7">
    <location>
        <begin position="225"/>
        <end position="253"/>
    </location>
</feature>
<dbReference type="PROSITE" id="PS50855">
    <property type="entry name" value="COX1"/>
    <property type="match status" value="1"/>
</dbReference>
<keyword evidence="10" id="KW-1185">Reference proteome</keyword>
<evidence type="ECO:0000256" key="5">
    <source>
        <dbReference type="ARBA" id="ARBA00023136"/>
    </source>
</evidence>
<reference evidence="9 10" key="1">
    <citation type="submission" date="2014-04" db="EMBL/GenBank/DDBJ databases">
        <title>Characterization and application of a salt tolerant electro-active bacterium.</title>
        <authorList>
            <person name="Yang L."/>
            <person name="Wei S."/>
            <person name="Tay Q.X.M."/>
        </authorList>
    </citation>
    <scope>NUCLEOTIDE SEQUENCE [LARGE SCALE GENOMIC DNA]</scope>
    <source>
        <strain evidence="9 10">LY1</strain>
    </source>
</reference>
<dbReference type="PANTHER" id="PTHR10422:SF18">
    <property type="entry name" value="CYTOCHROME C OXIDASE SUBUNIT 1"/>
    <property type="match status" value="1"/>
</dbReference>
<keyword evidence="6" id="KW-0479">Metal-binding</keyword>
<protein>
    <submittedName>
        <fullName evidence="9">Cytochrome C oxidase</fullName>
    </submittedName>
</protein>
<dbReference type="PROSITE" id="PS00077">
    <property type="entry name" value="COX1_CUB"/>
    <property type="match status" value="1"/>
</dbReference>
<keyword evidence="6" id="KW-0249">Electron transport</keyword>
<evidence type="ECO:0000256" key="7">
    <source>
        <dbReference type="SAM" id="Phobius"/>
    </source>
</evidence>
<feature type="transmembrane region" description="Helical" evidence="7">
    <location>
        <begin position="318"/>
        <end position="339"/>
    </location>
</feature>
<dbReference type="OrthoDB" id="9759913at2"/>
<keyword evidence="5 7" id="KW-0472">Membrane</keyword>
<evidence type="ECO:0000256" key="2">
    <source>
        <dbReference type="ARBA" id="ARBA00022660"/>
    </source>
</evidence>
<feature type="transmembrane region" description="Helical" evidence="7">
    <location>
        <begin position="508"/>
        <end position="530"/>
    </location>
</feature>
<dbReference type="GO" id="GO:0016020">
    <property type="term" value="C:membrane"/>
    <property type="evidence" value="ECO:0007669"/>
    <property type="project" value="UniProtKB-SubCell"/>
</dbReference>
<feature type="transmembrane region" description="Helical" evidence="7">
    <location>
        <begin position="384"/>
        <end position="409"/>
    </location>
</feature>
<feature type="transmembrane region" description="Helical" evidence="7">
    <location>
        <begin position="41"/>
        <end position="63"/>
    </location>
</feature>
<dbReference type="InterPro" id="IPR036927">
    <property type="entry name" value="Cyt_c_oxase-like_su1_sf"/>
</dbReference>
<dbReference type="SUPFAM" id="SSF81442">
    <property type="entry name" value="Cytochrome c oxidase subunit I-like"/>
    <property type="match status" value="1"/>
</dbReference>
<keyword evidence="3 6" id="KW-0812">Transmembrane</keyword>
<dbReference type="RefSeq" id="WP_035071251.1">
    <property type="nucleotide sequence ID" value="NZ_JMIH01000014.1"/>
</dbReference>
<evidence type="ECO:0000256" key="6">
    <source>
        <dbReference type="RuleBase" id="RU000370"/>
    </source>
</evidence>
<feature type="domain" description="Cytochrome oxidase subunit I profile" evidence="8">
    <location>
        <begin position="24"/>
        <end position="593"/>
    </location>
</feature>
<dbReference type="InterPro" id="IPR023615">
    <property type="entry name" value="Cyt_c_Oxase_su1_BS"/>
</dbReference>
<feature type="transmembrane region" description="Helical" evidence="7">
    <location>
        <begin position="286"/>
        <end position="306"/>
    </location>
</feature>
<dbReference type="AlphaFoldDB" id="A0A074L4X2"/>
<evidence type="ECO:0000313" key="10">
    <source>
        <dbReference type="Proteomes" id="UP000027821"/>
    </source>
</evidence>
<dbReference type="eggNOG" id="COG0843">
    <property type="taxonomic scope" value="Bacteria"/>
</dbReference>
<dbReference type="STRING" id="1048983.EL17_04255"/>
<keyword evidence="6" id="KW-0408">Iron</keyword>
<dbReference type="GO" id="GO:0020037">
    <property type="term" value="F:heme binding"/>
    <property type="evidence" value="ECO:0007669"/>
    <property type="project" value="InterPro"/>
</dbReference>
<dbReference type="InterPro" id="IPR023616">
    <property type="entry name" value="Cyt_c_oxase-like_su1_dom"/>
</dbReference>
<dbReference type="GO" id="GO:0022904">
    <property type="term" value="P:respiratory electron transport chain"/>
    <property type="evidence" value="ECO:0007669"/>
    <property type="project" value="TreeGrafter"/>
</dbReference>
<keyword evidence="2 6" id="KW-0679">Respiratory chain</keyword>
<evidence type="ECO:0000256" key="4">
    <source>
        <dbReference type="ARBA" id="ARBA00022989"/>
    </source>
</evidence>
<dbReference type="PRINTS" id="PR01165">
    <property type="entry name" value="CYCOXIDASEI"/>
</dbReference>
<dbReference type="Pfam" id="PF00115">
    <property type="entry name" value="COX1"/>
    <property type="match status" value="1"/>
</dbReference>
<comment type="subcellular location">
    <subcellularLocation>
        <location evidence="1">Membrane</location>
        <topology evidence="1">Multi-pass membrane protein</topology>
    </subcellularLocation>
</comment>
<dbReference type="GO" id="GO:0004129">
    <property type="term" value="F:cytochrome-c oxidase activity"/>
    <property type="evidence" value="ECO:0007669"/>
    <property type="project" value="InterPro"/>
</dbReference>